<proteinExistence type="inferred from homology"/>
<feature type="transmembrane region" description="Helical" evidence="6">
    <location>
        <begin position="204"/>
        <end position="226"/>
    </location>
</feature>
<dbReference type="RefSeq" id="WP_176277879.1">
    <property type="nucleotide sequence ID" value="NZ_JABWMH010000001.1"/>
</dbReference>
<keyword evidence="3 6" id="KW-0812">Transmembrane</keyword>
<feature type="transmembrane region" description="Helical" evidence="6">
    <location>
        <begin position="265"/>
        <end position="283"/>
    </location>
</feature>
<evidence type="ECO:0000256" key="5">
    <source>
        <dbReference type="ARBA" id="ARBA00023136"/>
    </source>
</evidence>
<reference evidence="7 8" key="1">
    <citation type="submission" date="2020-06" db="EMBL/GenBank/DDBJ databases">
        <authorList>
            <person name="Kim S.-J."/>
            <person name="Park S.-J."/>
        </authorList>
    </citation>
    <scope>NUCLEOTIDE SEQUENCE [LARGE SCALE GENOMIC DNA]</scope>
    <source>
        <strain evidence="7 8">SW-151</strain>
    </source>
</reference>
<dbReference type="PANTHER" id="PTHR21716:SF16">
    <property type="entry name" value="BLL1467 PROTEIN"/>
    <property type="match status" value="1"/>
</dbReference>
<dbReference type="EMBL" id="JABWMH010000001">
    <property type="protein sequence ID" value="NVD26299.1"/>
    <property type="molecule type" value="Genomic_DNA"/>
</dbReference>
<feature type="transmembrane region" description="Helical" evidence="6">
    <location>
        <begin position="62"/>
        <end position="84"/>
    </location>
</feature>
<keyword evidence="5 6" id="KW-0472">Membrane</keyword>
<gene>
    <name evidence="7" type="ORF">HUO14_00105</name>
</gene>
<feature type="transmembrane region" description="Helical" evidence="6">
    <location>
        <begin position="232"/>
        <end position="258"/>
    </location>
</feature>
<evidence type="ECO:0000313" key="7">
    <source>
        <dbReference type="EMBL" id="NVD26299.1"/>
    </source>
</evidence>
<keyword evidence="8" id="KW-1185">Reference proteome</keyword>
<dbReference type="Pfam" id="PF01594">
    <property type="entry name" value="AI-2E_transport"/>
    <property type="match status" value="1"/>
</dbReference>
<name>A0ABX2MXX0_9SPHN</name>
<dbReference type="PANTHER" id="PTHR21716">
    <property type="entry name" value="TRANSMEMBRANE PROTEIN"/>
    <property type="match status" value="1"/>
</dbReference>
<dbReference type="InterPro" id="IPR002549">
    <property type="entry name" value="AI-2E-like"/>
</dbReference>
<accession>A0ABX2MXX0</accession>
<evidence type="ECO:0000256" key="4">
    <source>
        <dbReference type="ARBA" id="ARBA00022989"/>
    </source>
</evidence>
<comment type="similarity">
    <text evidence="2">Belongs to the autoinducer-2 exporter (AI-2E) (TC 2.A.86) family.</text>
</comment>
<organism evidence="7 8">
    <name type="scientific">Parasphingorhabdus flavimaris</name>
    <dbReference type="NCBI Taxonomy" id="266812"/>
    <lineage>
        <taxon>Bacteria</taxon>
        <taxon>Pseudomonadati</taxon>
        <taxon>Pseudomonadota</taxon>
        <taxon>Alphaproteobacteria</taxon>
        <taxon>Sphingomonadales</taxon>
        <taxon>Sphingomonadaceae</taxon>
        <taxon>Parasphingorhabdus</taxon>
    </lineage>
</organism>
<sequence length="361" mass="38463">MVLSQRRSSAIILLLSCGLLLALPFVLSAGQDFFLPVAAAVVITIILAPVANALQKLRLPNIIASFIAILLFAGLLTLAIFMIFQPALDLFEKLPIITNFVTGKLAEPGSLALPLSTISAGLSDALRSSAEKEVMDQTSSMFQAVAFATPFVIGQILLALLISYLMLVSRVKFHESLIRDRVTISATRKAGLAVREISRSVSHYLGTVIVINFCVGLVVTLGAWLFGLESPLMWGGLAAILNFIPYVGPLVLAVLLGITGVLDEGALIAGLLPAAAYLGLQTIEANLITPAVLGERLSINPVIIIIAVSFFSWIWGLVGALLSVPLVVIFRILLNHTGTPNIIGYLLGEPLFGSSMRRAEK</sequence>
<evidence type="ECO:0000256" key="6">
    <source>
        <dbReference type="SAM" id="Phobius"/>
    </source>
</evidence>
<comment type="caution">
    <text evidence="7">The sequence shown here is derived from an EMBL/GenBank/DDBJ whole genome shotgun (WGS) entry which is preliminary data.</text>
</comment>
<evidence type="ECO:0000256" key="2">
    <source>
        <dbReference type="ARBA" id="ARBA00009773"/>
    </source>
</evidence>
<feature type="transmembrane region" description="Helical" evidence="6">
    <location>
        <begin position="144"/>
        <end position="167"/>
    </location>
</feature>
<protein>
    <submittedName>
        <fullName evidence="7">AI-2E family transporter</fullName>
    </submittedName>
</protein>
<evidence type="ECO:0000313" key="8">
    <source>
        <dbReference type="Proteomes" id="UP000652427"/>
    </source>
</evidence>
<keyword evidence="4 6" id="KW-1133">Transmembrane helix</keyword>
<evidence type="ECO:0000256" key="3">
    <source>
        <dbReference type="ARBA" id="ARBA00022692"/>
    </source>
</evidence>
<comment type="subcellular location">
    <subcellularLocation>
        <location evidence="1">Membrane</location>
        <topology evidence="1">Multi-pass membrane protein</topology>
    </subcellularLocation>
</comment>
<dbReference type="Proteomes" id="UP000652427">
    <property type="component" value="Unassembled WGS sequence"/>
</dbReference>
<feature type="transmembrane region" description="Helical" evidence="6">
    <location>
        <begin position="38"/>
        <end position="55"/>
    </location>
</feature>
<evidence type="ECO:0000256" key="1">
    <source>
        <dbReference type="ARBA" id="ARBA00004141"/>
    </source>
</evidence>
<feature type="transmembrane region" description="Helical" evidence="6">
    <location>
        <begin position="303"/>
        <end position="330"/>
    </location>
</feature>